<dbReference type="Gene3D" id="3.30.450.20">
    <property type="entry name" value="PAS domain"/>
    <property type="match status" value="2"/>
</dbReference>
<dbReference type="PROSITE" id="PS50885">
    <property type="entry name" value="HAMP"/>
    <property type="match status" value="1"/>
</dbReference>
<keyword evidence="5" id="KW-0808">Transferase</keyword>
<organism evidence="14 15">
    <name type="scientific">Azospirillum rugosum</name>
    <dbReference type="NCBI Taxonomy" id="416170"/>
    <lineage>
        <taxon>Bacteria</taxon>
        <taxon>Pseudomonadati</taxon>
        <taxon>Pseudomonadota</taxon>
        <taxon>Alphaproteobacteria</taxon>
        <taxon>Rhodospirillales</taxon>
        <taxon>Azospirillaceae</taxon>
        <taxon>Azospirillum</taxon>
    </lineage>
</organism>
<evidence type="ECO:0000256" key="1">
    <source>
        <dbReference type="ARBA" id="ARBA00000085"/>
    </source>
</evidence>
<dbReference type="PANTHER" id="PTHR41523:SF8">
    <property type="entry name" value="ETHYLENE RESPONSE SENSOR PROTEIN"/>
    <property type="match status" value="1"/>
</dbReference>
<evidence type="ECO:0000256" key="10">
    <source>
        <dbReference type="SAM" id="Phobius"/>
    </source>
</evidence>
<evidence type="ECO:0000259" key="13">
    <source>
        <dbReference type="PROSITE" id="PS50885"/>
    </source>
</evidence>
<dbReference type="EMBL" id="JAGINP010000007">
    <property type="protein sequence ID" value="MBP2292718.1"/>
    <property type="molecule type" value="Genomic_DNA"/>
</dbReference>
<reference evidence="14 15" key="1">
    <citation type="submission" date="2021-03" db="EMBL/GenBank/DDBJ databases">
        <title>Genomic Encyclopedia of Type Strains, Phase III (KMG-III): the genomes of soil and plant-associated and newly described type strains.</title>
        <authorList>
            <person name="Whitman W."/>
        </authorList>
    </citation>
    <scope>NUCLEOTIDE SEQUENCE [LARGE SCALE GENOMIC DNA]</scope>
    <source>
        <strain evidence="14 15">IMMIB AFH-6</strain>
    </source>
</reference>
<comment type="subcellular location">
    <subcellularLocation>
        <location evidence="2">Membrane</location>
    </subcellularLocation>
</comment>
<proteinExistence type="predicted"/>
<dbReference type="SUPFAM" id="SSF52172">
    <property type="entry name" value="CheY-like"/>
    <property type="match status" value="1"/>
</dbReference>
<evidence type="ECO:0000256" key="8">
    <source>
        <dbReference type="ARBA" id="ARBA00022840"/>
    </source>
</evidence>
<dbReference type="Pfam" id="PF13188">
    <property type="entry name" value="PAS_8"/>
    <property type="match status" value="1"/>
</dbReference>
<dbReference type="Pfam" id="PF07536">
    <property type="entry name" value="HWE_HK"/>
    <property type="match status" value="1"/>
</dbReference>
<dbReference type="RefSeq" id="WP_209766572.1">
    <property type="nucleotide sequence ID" value="NZ_JAGINP010000007.1"/>
</dbReference>
<dbReference type="InterPro" id="IPR003660">
    <property type="entry name" value="HAMP_dom"/>
</dbReference>
<evidence type="ECO:0000256" key="4">
    <source>
        <dbReference type="ARBA" id="ARBA00022553"/>
    </source>
</evidence>
<dbReference type="InterPro" id="IPR011102">
    <property type="entry name" value="Sig_transdc_His_kinase_HWE"/>
</dbReference>
<evidence type="ECO:0000256" key="9">
    <source>
        <dbReference type="PROSITE-ProRule" id="PRU00169"/>
    </source>
</evidence>
<protein>
    <recommendedName>
        <fullName evidence="3">histidine kinase</fullName>
        <ecNumber evidence="3">2.7.13.3</ecNumber>
    </recommendedName>
</protein>
<keyword evidence="8" id="KW-0067">ATP-binding</keyword>
<dbReference type="PROSITE" id="PS50110">
    <property type="entry name" value="RESPONSE_REGULATORY"/>
    <property type="match status" value="1"/>
</dbReference>
<evidence type="ECO:0000256" key="6">
    <source>
        <dbReference type="ARBA" id="ARBA00022741"/>
    </source>
</evidence>
<dbReference type="InterPro" id="IPR001789">
    <property type="entry name" value="Sig_transdc_resp-reg_receiver"/>
</dbReference>
<comment type="catalytic activity">
    <reaction evidence="1">
        <text>ATP + protein L-histidine = ADP + protein N-phospho-L-histidine.</text>
        <dbReference type="EC" id="2.7.13.3"/>
    </reaction>
</comment>
<feature type="domain" description="Response regulatory" evidence="11">
    <location>
        <begin position="637"/>
        <end position="748"/>
    </location>
</feature>
<dbReference type="NCBIfam" id="TIGR00229">
    <property type="entry name" value="sensory_box"/>
    <property type="match status" value="1"/>
</dbReference>
<dbReference type="SUPFAM" id="SSF55785">
    <property type="entry name" value="PYP-like sensor domain (PAS domain)"/>
    <property type="match status" value="1"/>
</dbReference>
<evidence type="ECO:0000259" key="11">
    <source>
        <dbReference type="PROSITE" id="PS50110"/>
    </source>
</evidence>
<dbReference type="InterPro" id="IPR035965">
    <property type="entry name" value="PAS-like_dom_sf"/>
</dbReference>
<dbReference type="CDD" id="cd18774">
    <property type="entry name" value="PDC2_HK_sensor"/>
    <property type="match status" value="1"/>
</dbReference>
<dbReference type="InterPro" id="IPR000014">
    <property type="entry name" value="PAS"/>
</dbReference>
<dbReference type="SMART" id="SM00911">
    <property type="entry name" value="HWE_HK"/>
    <property type="match status" value="1"/>
</dbReference>
<feature type="modified residue" description="4-aspartylphosphate" evidence="9">
    <location>
        <position position="687"/>
    </location>
</feature>
<dbReference type="Proteomes" id="UP000781958">
    <property type="component" value="Unassembled WGS sequence"/>
</dbReference>
<dbReference type="PROSITE" id="PS50112">
    <property type="entry name" value="PAS"/>
    <property type="match status" value="1"/>
</dbReference>
<evidence type="ECO:0000259" key="12">
    <source>
        <dbReference type="PROSITE" id="PS50112"/>
    </source>
</evidence>
<sequence length="757" mass="81675">MSRIVASAEVLATSESLTNGDFANFYRRAAQVRDLLGTNVLVRDLSSQQLLNTRVPWGTALPRNPLFDVDRRVLETREVQVSGLLAGAVARTPLLIVVVPVIRAGDIVYLLSLTISLERLQNILSPDRMPPGWLAGIVDRDGIIVARSRSPAQFVGTRVDADRWNAIKDAPDGVHHTTDLEGLASVQAYSRSPISGWLVGVSVPESLLAAPSHRSLQLFAGGGLVLVLCGVAVAILLGRRLTRSIMQLSALAQALGDGQAMPVRPMGVAEMDAVAGALRDAADLIRTRTAALAESEARLRRVVDGAPFPVIVHADDGEIVHISRSLVDMTGYGRQEVATMDQWLERAVESGQEASAFDIDRLYALDRPIDEGEFAILTADGQRRLWSFRSAPIGRDERGRRLAVSMAADQTDRQEAEKRMRLLMREVDHRAKNALAVVQSIVQLSRAEDPATFAGAVQGRVSAIARAHTLLSETRWSGADLATMVRFELEAFSAGHRTAMSGPPVSIVAEAAQAVSIVLHELSTNAAKHGALSVPDGRVAVSWSVNRATGQLVLRWDESCGPPVSPPTRFGFGSFIIEQTVTGQLHGDLSHDWDESGLRWRMTIASECYVTSGVRDPGAAALTPANDEPRRAAAGARVLVVEDEALTAIALSHLLQDRGFQVIGPVGRVQDAIDLARSDRPDVAVLDVNLFGQLSFPVAEVLDGMGVPFLFCTGYSNLDVPNERLRHAPVLRKPVGAEQVTRTLYDLLEQRPGTATA</sequence>
<keyword evidence="7" id="KW-0418">Kinase</keyword>
<keyword evidence="10" id="KW-0472">Membrane</keyword>
<dbReference type="EC" id="2.7.13.3" evidence="3"/>
<dbReference type="SMART" id="SM00448">
    <property type="entry name" value="REC"/>
    <property type="match status" value="1"/>
</dbReference>
<gene>
    <name evidence="14" type="ORF">J2851_002496</name>
</gene>
<evidence type="ECO:0000256" key="3">
    <source>
        <dbReference type="ARBA" id="ARBA00012438"/>
    </source>
</evidence>
<evidence type="ECO:0000313" key="14">
    <source>
        <dbReference type="EMBL" id="MBP2292718.1"/>
    </source>
</evidence>
<evidence type="ECO:0000256" key="5">
    <source>
        <dbReference type="ARBA" id="ARBA00022679"/>
    </source>
</evidence>
<dbReference type="CDD" id="cd00130">
    <property type="entry name" value="PAS"/>
    <property type="match status" value="1"/>
</dbReference>
<feature type="domain" description="PAS" evidence="12">
    <location>
        <begin position="295"/>
        <end position="337"/>
    </location>
</feature>
<feature type="transmembrane region" description="Helical" evidence="10">
    <location>
        <begin position="216"/>
        <end position="237"/>
    </location>
</feature>
<dbReference type="InterPro" id="IPR011006">
    <property type="entry name" value="CheY-like_superfamily"/>
</dbReference>
<keyword evidence="6" id="KW-0547">Nucleotide-binding</keyword>
<keyword evidence="10" id="KW-1133">Transmembrane helix</keyword>
<dbReference type="InterPro" id="IPR036890">
    <property type="entry name" value="HATPase_C_sf"/>
</dbReference>
<evidence type="ECO:0000256" key="2">
    <source>
        <dbReference type="ARBA" id="ARBA00004370"/>
    </source>
</evidence>
<dbReference type="SMART" id="SM00091">
    <property type="entry name" value="PAS"/>
    <property type="match status" value="1"/>
</dbReference>
<keyword evidence="15" id="KW-1185">Reference proteome</keyword>
<feature type="domain" description="HAMP" evidence="13">
    <location>
        <begin position="239"/>
        <end position="290"/>
    </location>
</feature>
<evidence type="ECO:0000313" key="15">
    <source>
        <dbReference type="Proteomes" id="UP000781958"/>
    </source>
</evidence>
<keyword evidence="4 9" id="KW-0597">Phosphoprotein</keyword>
<keyword evidence="10" id="KW-0812">Transmembrane</keyword>
<comment type="caution">
    <text evidence="14">The sequence shown here is derived from an EMBL/GenBank/DDBJ whole genome shotgun (WGS) entry which is preliminary data.</text>
</comment>
<dbReference type="PANTHER" id="PTHR41523">
    <property type="entry name" value="TWO-COMPONENT SYSTEM SENSOR PROTEIN"/>
    <property type="match status" value="1"/>
</dbReference>
<evidence type="ECO:0000256" key="7">
    <source>
        <dbReference type="ARBA" id="ARBA00022777"/>
    </source>
</evidence>
<dbReference type="Gene3D" id="3.30.565.10">
    <property type="entry name" value="Histidine kinase-like ATPase, C-terminal domain"/>
    <property type="match status" value="1"/>
</dbReference>
<accession>A0ABS4SKU6</accession>
<dbReference type="Gene3D" id="3.40.50.2300">
    <property type="match status" value="1"/>
</dbReference>
<name>A0ABS4SKU6_9PROT</name>